<organism evidence="1 2">
    <name type="scientific">Asparagus officinalis</name>
    <name type="common">Garden asparagus</name>
    <dbReference type="NCBI Taxonomy" id="4686"/>
    <lineage>
        <taxon>Eukaryota</taxon>
        <taxon>Viridiplantae</taxon>
        <taxon>Streptophyta</taxon>
        <taxon>Embryophyta</taxon>
        <taxon>Tracheophyta</taxon>
        <taxon>Spermatophyta</taxon>
        <taxon>Magnoliopsida</taxon>
        <taxon>Liliopsida</taxon>
        <taxon>Asparagales</taxon>
        <taxon>Asparagaceae</taxon>
        <taxon>Asparagoideae</taxon>
        <taxon>Asparagus</taxon>
    </lineage>
</organism>
<dbReference type="GO" id="GO:0031119">
    <property type="term" value="P:tRNA pseudouridine synthesis"/>
    <property type="evidence" value="ECO:0007669"/>
    <property type="project" value="TreeGrafter"/>
</dbReference>
<dbReference type="AlphaFoldDB" id="A0A5P1F365"/>
<dbReference type="PANTHER" id="PTHR11142:SF4">
    <property type="entry name" value="PSEUDOURIDYLATE SYNTHASE 1 HOMOLOG"/>
    <property type="match status" value="1"/>
</dbReference>
<keyword evidence="2" id="KW-1185">Reference proteome</keyword>
<protein>
    <submittedName>
        <fullName evidence="1">tRNA pseudouridine synthase A, mitochondrial</fullName>
    </submittedName>
</protein>
<accession>A0A5P1F365</accession>
<dbReference type="Gramene" id="ONK72826">
    <property type="protein sequence ID" value="ONK72826"/>
    <property type="gene ID" value="A4U43_C04F23630"/>
</dbReference>
<dbReference type="GO" id="GO:0003723">
    <property type="term" value="F:RNA binding"/>
    <property type="evidence" value="ECO:0007669"/>
    <property type="project" value="InterPro"/>
</dbReference>
<proteinExistence type="predicted"/>
<dbReference type="EMBL" id="CM007384">
    <property type="protein sequence ID" value="ONK72826.1"/>
    <property type="molecule type" value="Genomic_DNA"/>
</dbReference>
<reference evidence="2" key="1">
    <citation type="journal article" date="2017" name="Nat. Commun.">
        <title>The asparagus genome sheds light on the origin and evolution of a young Y chromosome.</title>
        <authorList>
            <person name="Harkess A."/>
            <person name="Zhou J."/>
            <person name="Xu C."/>
            <person name="Bowers J.E."/>
            <person name="Van der Hulst R."/>
            <person name="Ayyampalayam S."/>
            <person name="Mercati F."/>
            <person name="Riccardi P."/>
            <person name="McKain M.R."/>
            <person name="Kakrana A."/>
            <person name="Tang H."/>
            <person name="Ray J."/>
            <person name="Groenendijk J."/>
            <person name="Arikit S."/>
            <person name="Mathioni S.M."/>
            <person name="Nakano M."/>
            <person name="Shan H."/>
            <person name="Telgmann-Rauber A."/>
            <person name="Kanno A."/>
            <person name="Yue Z."/>
            <person name="Chen H."/>
            <person name="Li W."/>
            <person name="Chen Y."/>
            <person name="Xu X."/>
            <person name="Zhang Y."/>
            <person name="Luo S."/>
            <person name="Chen H."/>
            <person name="Gao J."/>
            <person name="Mao Z."/>
            <person name="Pires J.C."/>
            <person name="Luo M."/>
            <person name="Kudrna D."/>
            <person name="Wing R.A."/>
            <person name="Meyers B.C."/>
            <person name="Yi K."/>
            <person name="Kong H."/>
            <person name="Lavrijsen P."/>
            <person name="Sunseri F."/>
            <person name="Falavigna A."/>
            <person name="Ye Y."/>
            <person name="Leebens-Mack J.H."/>
            <person name="Chen G."/>
        </authorList>
    </citation>
    <scope>NUCLEOTIDE SEQUENCE [LARGE SCALE GENOMIC DNA]</scope>
    <source>
        <strain evidence="2">cv. DH0086</strain>
    </source>
</reference>
<evidence type="ECO:0000313" key="1">
    <source>
        <dbReference type="EMBL" id="ONK72826.1"/>
    </source>
</evidence>
<sequence length="131" mass="14716">MNSNLSEQIRVFGFSRVTNSFNAKKFCDRRRYVYLLPVFALDPNAHPDRESVMKSVGSGNELVKCIECSERGRKVAGVVGRSFRFSKEEERSELEAGNGGFNVKIEKADLGDSLVSKEEERHEVEAGNRGQ</sequence>
<gene>
    <name evidence="1" type="ORF">A4U43_C04F23630</name>
</gene>
<dbReference type="GO" id="GO:1990481">
    <property type="term" value="P:mRNA pseudouridine synthesis"/>
    <property type="evidence" value="ECO:0007669"/>
    <property type="project" value="TreeGrafter"/>
</dbReference>
<dbReference type="InterPro" id="IPR020103">
    <property type="entry name" value="PsdUridine_synth_cat_dom_sf"/>
</dbReference>
<dbReference type="GO" id="GO:0005634">
    <property type="term" value="C:nucleus"/>
    <property type="evidence" value="ECO:0007669"/>
    <property type="project" value="TreeGrafter"/>
</dbReference>
<evidence type="ECO:0000313" key="2">
    <source>
        <dbReference type="Proteomes" id="UP000243459"/>
    </source>
</evidence>
<dbReference type="GO" id="GO:0009982">
    <property type="term" value="F:pseudouridine synthase activity"/>
    <property type="evidence" value="ECO:0007669"/>
    <property type="project" value="InterPro"/>
</dbReference>
<dbReference type="PANTHER" id="PTHR11142">
    <property type="entry name" value="PSEUDOURIDYLATE SYNTHASE"/>
    <property type="match status" value="1"/>
</dbReference>
<name>A0A5P1F365_ASPOF</name>
<dbReference type="InterPro" id="IPR001406">
    <property type="entry name" value="PsdUridine_synth_TruA"/>
</dbReference>
<dbReference type="SUPFAM" id="SSF55120">
    <property type="entry name" value="Pseudouridine synthase"/>
    <property type="match status" value="1"/>
</dbReference>
<dbReference type="Proteomes" id="UP000243459">
    <property type="component" value="Chromosome 4"/>
</dbReference>